<reference evidence="1" key="1">
    <citation type="submission" date="2023-01" db="EMBL/GenBank/DDBJ databases">
        <title>Genome assembly of the deep-sea coral Lophelia pertusa.</title>
        <authorList>
            <person name="Herrera S."/>
            <person name="Cordes E."/>
        </authorList>
    </citation>
    <scope>NUCLEOTIDE SEQUENCE</scope>
    <source>
        <strain evidence="1">USNM1676648</strain>
        <tissue evidence="1">Polyp</tissue>
    </source>
</reference>
<dbReference type="AlphaFoldDB" id="A0A9W9Y998"/>
<dbReference type="EMBL" id="MU827803">
    <property type="protein sequence ID" value="KAJ7326126.1"/>
    <property type="molecule type" value="Genomic_DNA"/>
</dbReference>
<name>A0A9W9Y998_9CNID</name>
<dbReference type="Proteomes" id="UP001163046">
    <property type="component" value="Unassembled WGS sequence"/>
</dbReference>
<evidence type="ECO:0000313" key="2">
    <source>
        <dbReference type="Proteomes" id="UP001163046"/>
    </source>
</evidence>
<dbReference type="OrthoDB" id="5974409at2759"/>
<accession>A0A9W9Y998</accession>
<keyword evidence="2" id="KW-1185">Reference proteome</keyword>
<comment type="caution">
    <text evidence="1">The sequence shown here is derived from an EMBL/GenBank/DDBJ whole genome shotgun (WGS) entry which is preliminary data.</text>
</comment>
<organism evidence="1 2">
    <name type="scientific">Desmophyllum pertusum</name>
    <dbReference type="NCBI Taxonomy" id="174260"/>
    <lineage>
        <taxon>Eukaryota</taxon>
        <taxon>Metazoa</taxon>
        <taxon>Cnidaria</taxon>
        <taxon>Anthozoa</taxon>
        <taxon>Hexacorallia</taxon>
        <taxon>Scleractinia</taxon>
        <taxon>Caryophylliina</taxon>
        <taxon>Caryophylliidae</taxon>
        <taxon>Desmophyllum</taxon>
    </lineage>
</organism>
<sequence>MTWCGDDHPELDEGSRLDCIVAFNKSATFLAKMMRKQEFESLFCKLSYRCRHDMRLYSACLTDIGMKIVLSCTCPPHICPTALYRAISFLTYANDIQSRHAGVDDATRAQCLSKLGFCFVREGHTLVMAVDVSMRP</sequence>
<proteinExistence type="predicted"/>
<gene>
    <name evidence="1" type="ORF">OS493_027977</name>
</gene>
<evidence type="ECO:0000313" key="1">
    <source>
        <dbReference type="EMBL" id="KAJ7326126.1"/>
    </source>
</evidence>
<protein>
    <submittedName>
        <fullName evidence="1">Uncharacterized protein</fullName>
    </submittedName>
</protein>